<gene>
    <name evidence="2" type="ORF">HMPREF0027_2034</name>
</gene>
<reference evidence="2 3" key="1">
    <citation type="submission" date="2011-01" db="EMBL/GenBank/DDBJ databases">
        <authorList>
            <person name="Muzny D."/>
            <person name="Qin X."/>
            <person name="Deng J."/>
            <person name="Jiang H."/>
            <person name="Liu Y."/>
            <person name="Qu J."/>
            <person name="Song X.-Z."/>
            <person name="Zhang L."/>
            <person name="Thornton R."/>
            <person name="Coyle M."/>
            <person name="Francisco L."/>
            <person name="Jackson L."/>
            <person name="Javaid M."/>
            <person name="Korchina V."/>
            <person name="Kovar C."/>
            <person name="Mata R."/>
            <person name="Mathew T."/>
            <person name="Ngo R."/>
            <person name="Nguyen L."/>
            <person name="Nguyen N."/>
            <person name="Okwuonu G."/>
            <person name="Ongeri F."/>
            <person name="Pham C."/>
            <person name="Simmons D."/>
            <person name="Wilczek-Boney K."/>
            <person name="Hale W."/>
            <person name="Jakkamsetti A."/>
            <person name="Pham P."/>
            <person name="Ruth R."/>
            <person name="San Lucas F."/>
            <person name="Warren J."/>
            <person name="Zhang J."/>
            <person name="Zhao Z."/>
            <person name="Zhou C."/>
            <person name="Zhu D."/>
            <person name="Lee S."/>
            <person name="Bess C."/>
            <person name="Blankenburg K."/>
            <person name="Forbes L."/>
            <person name="Fu Q."/>
            <person name="Gubbala S."/>
            <person name="Hirani K."/>
            <person name="Jayaseelan J.C."/>
            <person name="Lara F."/>
            <person name="Munidasa M."/>
            <person name="Palculict T."/>
            <person name="Patil S."/>
            <person name="Pu L.-L."/>
            <person name="Saada N."/>
            <person name="Tang L."/>
            <person name="Weissenberger G."/>
            <person name="Zhu Y."/>
            <person name="Hemphill L."/>
            <person name="Shang Y."/>
            <person name="Youmans B."/>
            <person name="Ayvaz T."/>
            <person name="Ross M."/>
            <person name="Santibanez J."/>
            <person name="Aqrawi P."/>
            <person name="Gross S."/>
            <person name="Joshi V."/>
            <person name="Fowler G."/>
            <person name="Nazareth L."/>
            <person name="Reid J."/>
            <person name="Worley K."/>
            <person name="Petrosino J."/>
            <person name="Highlander S."/>
            <person name="Gibbs R."/>
        </authorList>
    </citation>
    <scope>NUCLEOTIDE SEQUENCE [LARGE SCALE GENOMIC DNA]</scope>
    <source>
        <strain evidence="2 3">ATCC 25976</strain>
    </source>
</reference>
<organism evidence="2 3">
    <name type="scientific">Actinobacillus ureae ATCC 25976</name>
    <dbReference type="NCBI Taxonomy" id="887324"/>
    <lineage>
        <taxon>Bacteria</taxon>
        <taxon>Pseudomonadati</taxon>
        <taxon>Pseudomonadota</taxon>
        <taxon>Gammaproteobacteria</taxon>
        <taxon>Pasteurellales</taxon>
        <taxon>Pasteurellaceae</taxon>
        <taxon>Actinobacillus</taxon>
    </lineage>
</organism>
<evidence type="ECO:0000256" key="1">
    <source>
        <dbReference type="SAM" id="Phobius"/>
    </source>
</evidence>
<accession>E8KJL7</accession>
<name>E8KJL7_9PAST</name>
<protein>
    <submittedName>
        <fullName evidence="2">Uncharacterized protein</fullName>
    </submittedName>
</protein>
<keyword evidence="1" id="KW-0472">Membrane</keyword>
<keyword evidence="1" id="KW-0812">Transmembrane</keyword>
<feature type="transmembrane region" description="Helical" evidence="1">
    <location>
        <begin position="6"/>
        <end position="27"/>
    </location>
</feature>
<dbReference type="HOGENOM" id="CLU_3211382_0_0_6"/>
<evidence type="ECO:0000313" key="2">
    <source>
        <dbReference type="EMBL" id="EFX90873.1"/>
    </source>
</evidence>
<keyword evidence="3" id="KW-1185">Reference proteome</keyword>
<dbReference type="AlphaFoldDB" id="E8KJL7"/>
<evidence type="ECO:0000313" key="3">
    <source>
        <dbReference type="Proteomes" id="UP000005467"/>
    </source>
</evidence>
<proteinExistence type="predicted"/>
<sequence>MDVLGQYGLVTTYILILSLIANWGNYVHIIEFNQRTISPKFLGF</sequence>
<dbReference type="EMBL" id="AEVG01000133">
    <property type="protein sequence ID" value="EFX90873.1"/>
    <property type="molecule type" value="Genomic_DNA"/>
</dbReference>
<keyword evidence="1" id="KW-1133">Transmembrane helix</keyword>
<dbReference type="Proteomes" id="UP000005467">
    <property type="component" value="Unassembled WGS sequence"/>
</dbReference>
<comment type="caution">
    <text evidence="2">The sequence shown here is derived from an EMBL/GenBank/DDBJ whole genome shotgun (WGS) entry which is preliminary data.</text>
</comment>